<dbReference type="Gene3D" id="3.40.50.20">
    <property type="match status" value="1"/>
</dbReference>
<dbReference type="Pfam" id="PF15632">
    <property type="entry name" value="ATPgrasp_Ter"/>
    <property type="match status" value="1"/>
</dbReference>
<dbReference type="SUPFAM" id="SSF56784">
    <property type="entry name" value="HAD-like"/>
    <property type="match status" value="1"/>
</dbReference>
<keyword evidence="1" id="KW-0067">ATP-binding</keyword>
<accession>A0ABM6A7U6</accession>
<evidence type="ECO:0000259" key="2">
    <source>
        <dbReference type="PROSITE" id="PS50975"/>
    </source>
</evidence>
<feature type="domain" description="ATP-grasp" evidence="2">
    <location>
        <begin position="114"/>
        <end position="287"/>
    </location>
</feature>
<sequence length="430" mass="49777">MSRKNVLVFPGATEIGLEIWRALKDCKDIMLFSAGSEIPNHAPYVYYNHFIVPDVNSNSDWISTLNKIILEHQVDYIYPAHDDVIVALALNKDKIKTKIISSPLETCLICRSKTKTYKRFAKLLPVPKMYKNIDEIENYPVFVKPDKGQGAKDAQKVNDKKSLQLLLEKIPDLVVLEYLSGKEYTVDCFTDREKGLLFCSGRERVRTKSGISMNSKPVSEELNKKFREYANIICKELDIYGAWFFQLKLDSMGVFKLLEIAPRISGTMCTHRVLGINFPLLSIYEEERVDLKILKNEYQVEVDRALVNRYKHNINFNKVYVDLDDTIIINDKLNIQLISFLFQCLNNGCKIILITKTNSNLNDVLSKWRIADIFDEVIWIKKDQSKADFINPEDAIFIDDSFAERKSVFDRHKIPTFDCNMIELLTDERV</sequence>
<dbReference type="InterPro" id="IPR036412">
    <property type="entry name" value="HAD-like_sf"/>
</dbReference>
<dbReference type="Proteomes" id="UP000076226">
    <property type="component" value="Chromosome"/>
</dbReference>
<evidence type="ECO:0000313" key="3">
    <source>
        <dbReference type="EMBL" id="AMX82313.1"/>
    </source>
</evidence>
<keyword evidence="4" id="KW-1185">Reference proteome</keyword>
<dbReference type="EMBL" id="CP014342">
    <property type="protein sequence ID" value="AMX82313.1"/>
    <property type="molecule type" value="Genomic_DNA"/>
</dbReference>
<proteinExistence type="predicted"/>
<dbReference type="CDD" id="cd01427">
    <property type="entry name" value="HAD_like"/>
    <property type="match status" value="1"/>
</dbReference>
<evidence type="ECO:0000256" key="1">
    <source>
        <dbReference type="PROSITE-ProRule" id="PRU00409"/>
    </source>
</evidence>
<keyword evidence="1" id="KW-0547">Nucleotide-binding</keyword>
<dbReference type="RefSeq" id="WP_063164740.1">
    <property type="nucleotide sequence ID" value="NZ_CP014342.1"/>
</dbReference>
<dbReference type="GeneID" id="32407333"/>
<dbReference type="PROSITE" id="PS50975">
    <property type="entry name" value="ATP_GRASP"/>
    <property type="match status" value="1"/>
</dbReference>
<protein>
    <recommendedName>
        <fullName evidence="2">ATP-grasp domain-containing protein</fullName>
    </recommendedName>
</protein>
<dbReference type="Gene3D" id="3.30.470.20">
    <property type="entry name" value="ATP-grasp fold, B domain"/>
    <property type="match status" value="1"/>
</dbReference>
<dbReference type="InterPro" id="IPR011761">
    <property type="entry name" value="ATP-grasp"/>
</dbReference>
<evidence type="ECO:0000313" key="4">
    <source>
        <dbReference type="Proteomes" id="UP000076226"/>
    </source>
</evidence>
<gene>
    <name evidence="3" type="ORF">GS3922_00610</name>
</gene>
<dbReference type="SUPFAM" id="SSF56059">
    <property type="entry name" value="Glutathione synthetase ATP-binding domain-like"/>
    <property type="match status" value="1"/>
</dbReference>
<reference evidence="3 4" key="1">
    <citation type="submission" date="2016-02" db="EMBL/GenBank/DDBJ databases">
        <title>Complete genome sequence of Geobacillus subterraneus KCTC 3922T.</title>
        <authorList>
            <person name="Lee D.-W."/>
            <person name="Lee Y.-J."/>
            <person name="Lee S.-J."/>
            <person name="Park G.-S."/>
            <person name="Lee S.-J."/>
            <person name="Shin J.-H."/>
        </authorList>
    </citation>
    <scope>NUCLEOTIDE SEQUENCE [LARGE SCALE GENOMIC DNA]</scope>
    <source>
        <strain evidence="3 4">KCTC 3922</strain>
    </source>
</reference>
<name>A0ABM6A7U6_9BACL</name>
<organism evidence="3 4">
    <name type="scientific">Geobacillus subterraneus</name>
    <dbReference type="NCBI Taxonomy" id="129338"/>
    <lineage>
        <taxon>Bacteria</taxon>
        <taxon>Bacillati</taxon>
        <taxon>Bacillota</taxon>
        <taxon>Bacilli</taxon>
        <taxon>Bacillales</taxon>
        <taxon>Anoxybacillaceae</taxon>
        <taxon>Geobacillus</taxon>
    </lineage>
</organism>